<protein>
    <submittedName>
        <fullName evidence="2">Pecanex-like protein</fullName>
    </submittedName>
</protein>
<reference evidence="2" key="1">
    <citation type="submission" date="2016-06" db="UniProtKB">
        <authorList>
            <consortium name="WormBaseParasite"/>
        </authorList>
    </citation>
    <scope>IDENTIFICATION</scope>
</reference>
<evidence type="ECO:0000256" key="1">
    <source>
        <dbReference type="SAM" id="SignalP"/>
    </source>
</evidence>
<dbReference type="WBParaSite" id="ECPE_0001236201-mRNA-1">
    <property type="protein sequence ID" value="ECPE_0001236201-mRNA-1"/>
    <property type="gene ID" value="ECPE_0001236201"/>
</dbReference>
<dbReference type="AlphaFoldDB" id="A0A183AZE1"/>
<feature type="chain" id="PRO_5008146011" evidence="1">
    <location>
        <begin position="28"/>
        <end position="90"/>
    </location>
</feature>
<proteinExistence type="predicted"/>
<accession>A0A183AZE1</accession>
<evidence type="ECO:0000313" key="2">
    <source>
        <dbReference type="WBParaSite" id="ECPE_0001236201-mRNA-1"/>
    </source>
</evidence>
<name>A0A183AZE1_9TREM</name>
<feature type="signal peptide" evidence="1">
    <location>
        <begin position="1"/>
        <end position="27"/>
    </location>
</feature>
<keyword evidence="1" id="KW-0732">Signal</keyword>
<organism evidence="2">
    <name type="scientific">Echinostoma caproni</name>
    <dbReference type="NCBI Taxonomy" id="27848"/>
    <lineage>
        <taxon>Eukaryota</taxon>
        <taxon>Metazoa</taxon>
        <taxon>Spiralia</taxon>
        <taxon>Lophotrochozoa</taxon>
        <taxon>Platyhelminthes</taxon>
        <taxon>Trematoda</taxon>
        <taxon>Digenea</taxon>
        <taxon>Plagiorchiida</taxon>
        <taxon>Echinostomata</taxon>
        <taxon>Echinostomatoidea</taxon>
        <taxon>Echinostomatidae</taxon>
        <taxon>Echinostoma</taxon>
    </lineage>
</organism>
<sequence>LIKFSFIIIMTNFISHVPLLFVVPVNQIPLLPPSIGSPRPSRRFRHFAIQAQPDPPHPIAVARQWMYIILARYLITHRLNFDVRSPVVPD</sequence>